<proteinExistence type="predicted"/>
<evidence type="ECO:0000313" key="3">
    <source>
        <dbReference type="Proteomes" id="UP000002630"/>
    </source>
</evidence>
<keyword evidence="1" id="KW-1133">Transmembrane helix</keyword>
<dbReference type="AlphaFoldDB" id="D7FXQ0"/>
<name>D7FXQ0_ECTSI</name>
<sequence length="104" mass="11280">MTTLGFMLQGIIAWGVVSYSIAETSAADEDLSSGITTSEFPRSAIMWTLTALVLSARTGRYTVVDIMGLMFVTVPFKAFVETLGFVLLVLMNAPDWPSVVFLPP</sequence>
<evidence type="ECO:0000313" key="2">
    <source>
        <dbReference type="EMBL" id="CBJ26417.1"/>
    </source>
</evidence>
<accession>D7FXQ0</accession>
<dbReference type="InParanoid" id="D7FXQ0"/>
<dbReference type="Proteomes" id="UP000002630">
    <property type="component" value="Linkage Group LG07"/>
</dbReference>
<gene>
    <name evidence="2" type="ORF">Esi_0033_0006</name>
</gene>
<organism evidence="2 3">
    <name type="scientific">Ectocarpus siliculosus</name>
    <name type="common">Brown alga</name>
    <name type="synonym">Conferva siliculosa</name>
    <dbReference type="NCBI Taxonomy" id="2880"/>
    <lineage>
        <taxon>Eukaryota</taxon>
        <taxon>Sar</taxon>
        <taxon>Stramenopiles</taxon>
        <taxon>Ochrophyta</taxon>
        <taxon>PX clade</taxon>
        <taxon>Phaeophyceae</taxon>
        <taxon>Ectocarpales</taxon>
        <taxon>Ectocarpaceae</taxon>
        <taxon>Ectocarpus</taxon>
    </lineage>
</organism>
<keyword evidence="3" id="KW-1185">Reference proteome</keyword>
<dbReference type="OrthoDB" id="10590359at2759"/>
<feature type="transmembrane region" description="Helical" evidence="1">
    <location>
        <begin position="66"/>
        <end position="91"/>
    </location>
</feature>
<reference evidence="2 3" key="1">
    <citation type="journal article" date="2010" name="Nature">
        <title>The Ectocarpus genome and the independent evolution of multicellularity in brown algae.</title>
        <authorList>
            <person name="Cock J.M."/>
            <person name="Sterck L."/>
            <person name="Rouze P."/>
            <person name="Scornet D."/>
            <person name="Allen A.E."/>
            <person name="Amoutzias G."/>
            <person name="Anthouard V."/>
            <person name="Artiguenave F."/>
            <person name="Aury J.M."/>
            <person name="Badger J.H."/>
            <person name="Beszteri B."/>
            <person name="Billiau K."/>
            <person name="Bonnet E."/>
            <person name="Bothwell J.H."/>
            <person name="Bowler C."/>
            <person name="Boyen C."/>
            <person name="Brownlee C."/>
            <person name="Carrano C.J."/>
            <person name="Charrier B."/>
            <person name="Cho G.Y."/>
            <person name="Coelho S.M."/>
            <person name="Collen J."/>
            <person name="Corre E."/>
            <person name="Da Silva C."/>
            <person name="Delage L."/>
            <person name="Delaroque N."/>
            <person name="Dittami S.M."/>
            <person name="Doulbeau S."/>
            <person name="Elias M."/>
            <person name="Farnham G."/>
            <person name="Gachon C.M."/>
            <person name="Gschloessl B."/>
            <person name="Heesch S."/>
            <person name="Jabbari K."/>
            <person name="Jubin C."/>
            <person name="Kawai H."/>
            <person name="Kimura K."/>
            <person name="Kloareg B."/>
            <person name="Kupper F.C."/>
            <person name="Lang D."/>
            <person name="Le Bail A."/>
            <person name="Leblanc C."/>
            <person name="Lerouge P."/>
            <person name="Lohr M."/>
            <person name="Lopez P.J."/>
            <person name="Martens C."/>
            <person name="Maumus F."/>
            <person name="Michel G."/>
            <person name="Miranda-Saavedra D."/>
            <person name="Morales J."/>
            <person name="Moreau H."/>
            <person name="Motomura T."/>
            <person name="Nagasato C."/>
            <person name="Napoli C.A."/>
            <person name="Nelson D.R."/>
            <person name="Nyvall-Collen P."/>
            <person name="Peters A.F."/>
            <person name="Pommier C."/>
            <person name="Potin P."/>
            <person name="Poulain J."/>
            <person name="Quesneville H."/>
            <person name="Read B."/>
            <person name="Rensing S.A."/>
            <person name="Ritter A."/>
            <person name="Rousvoal S."/>
            <person name="Samanta M."/>
            <person name="Samson G."/>
            <person name="Schroeder D.C."/>
            <person name="Segurens B."/>
            <person name="Strittmatter M."/>
            <person name="Tonon T."/>
            <person name="Tregear J.W."/>
            <person name="Valentin K."/>
            <person name="von Dassow P."/>
            <person name="Yamagishi T."/>
            <person name="Van de Peer Y."/>
            <person name="Wincker P."/>
        </authorList>
    </citation>
    <scope>NUCLEOTIDE SEQUENCE [LARGE SCALE GENOMIC DNA]</scope>
    <source>
        <strain evidence="3">Ec32 / CCAP1310/4</strain>
    </source>
</reference>
<protein>
    <submittedName>
        <fullName evidence="2">Uncharacterized protein</fullName>
    </submittedName>
</protein>
<dbReference type="EMBL" id="FN648520">
    <property type="protein sequence ID" value="CBJ26417.1"/>
    <property type="molecule type" value="Genomic_DNA"/>
</dbReference>
<evidence type="ECO:0000256" key="1">
    <source>
        <dbReference type="SAM" id="Phobius"/>
    </source>
</evidence>
<keyword evidence="1" id="KW-0812">Transmembrane</keyword>
<keyword evidence="1" id="KW-0472">Membrane</keyword>
<dbReference type="EMBL" id="FN649732">
    <property type="protein sequence ID" value="CBJ26417.1"/>
    <property type="molecule type" value="Genomic_DNA"/>
</dbReference>